<organism evidence="2 3">
    <name type="scientific">Acetobacter malorum</name>
    <dbReference type="NCBI Taxonomy" id="178901"/>
    <lineage>
        <taxon>Bacteria</taxon>
        <taxon>Pseudomonadati</taxon>
        <taxon>Pseudomonadota</taxon>
        <taxon>Alphaproteobacteria</taxon>
        <taxon>Acetobacterales</taxon>
        <taxon>Acetobacteraceae</taxon>
        <taxon>Acetobacter</taxon>
    </lineage>
</organism>
<keyword evidence="1" id="KW-0732">Signal</keyword>
<sequence>MVRLSFSLCSRSLYAVLVGSSLVSLSSRTAHAAQWYTGSLVSPSGAKSHAGDLGVEPYYTYSQPVGTFASNGTSHPLHPRQQTFSNSTLWKYGITDDISIQTHTVVSYGWKHTAGHAHGPQFGDFPVDLIWRFLHPNPKRFIPDLNLFAGVVMPTGAYSRLRSTQDGTGTGAYVFRVAVTSQSTYTLPGNHALRLRVWNWWRHALTSARLHDTTTYGTTQGFHGTGRPGMSGQTGFSLEYGINQRWVLAMDLARDWANGSHLKGWTAAGTRVNKISAASTDWQIAPAVEYNWNPRWGVIAGAAVYYAGHNTGIKVAPQFAVNAVF</sequence>
<feature type="signal peptide" evidence="1">
    <location>
        <begin position="1"/>
        <end position="32"/>
    </location>
</feature>
<evidence type="ECO:0000256" key="1">
    <source>
        <dbReference type="SAM" id="SignalP"/>
    </source>
</evidence>
<feature type="chain" id="PRO_5012666479" description="Transporter" evidence="1">
    <location>
        <begin position="33"/>
        <end position="325"/>
    </location>
</feature>
<evidence type="ECO:0008006" key="4">
    <source>
        <dbReference type="Google" id="ProtNLM"/>
    </source>
</evidence>
<evidence type="ECO:0000313" key="3">
    <source>
        <dbReference type="Proteomes" id="UP000242683"/>
    </source>
</evidence>
<protein>
    <recommendedName>
        <fullName evidence="4">Transporter</fullName>
    </recommendedName>
</protein>
<dbReference type="EMBL" id="JOPG01000005">
    <property type="protein sequence ID" value="OUJ07147.1"/>
    <property type="molecule type" value="Genomic_DNA"/>
</dbReference>
<dbReference type="RefSeq" id="WP_256940023.1">
    <property type="nucleotide sequence ID" value="NZ_JOPG01000005.1"/>
</dbReference>
<evidence type="ECO:0000313" key="2">
    <source>
        <dbReference type="EMBL" id="OUJ07147.1"/>
    </source>
</evidence>
<comment type="caution">
    <text evidence="2">The sequence shown here is derived from an EMBL/GenBank/DDBJ whole genome shotgun (WGS) entry which is preliminary data.</text>
</comment>
<reference evidence="3" key="1">
    <citation type="submission" date="2014-06" db="EMBL/GenBank/DDBJ databases">
        <authorList>
            <person name="Winans N.J."/>
            <person name="Newell P.D."/>
            <person name="Douglas A.E."/>
        </authorList>
    </citation>
    <scope>NUCLEOTIDE SEQUENCE [LARGE SCALE GENOMIC DNA]</scope>
    <source>
        <strain evidence="3">DsW_057</strain>
    </source>
</reference>
<proteinExistence type="predicted"/>
<name>A0A1Y3G810_9PROT</name>
<dbReference type="AlphaFoldDB" id="A0A1Y3G810"/>
<gene>
    <name evidence="2" type="ORF">HK23_11290</name>
</gene>
<accession>A0A1Y3G810</accession>
<dbReference type="Proteomes" id="UP000242683">
    <property type="component" value="Unassembled WGS sequence"/>
</dbReference>